<evidence type="ECO:0000256" key="3">
    <source>
        <dbReference type="ARBA" id="ARBA00022833"/>
    </source>
</evidence>
<feature type="region of interest" description="Disordered" evidence="6">
    <location>
        <begin position="103"/>
        <end position="133"/>
    </location>
</feature>
<feature type="region of interest" description="Disordered" evidence="6">
    <location>
        <begin position="480"/>
        <end position="519"/>
    </location>
</feature>
<evidence type="ECO:0000256" key="5">
    <source>
        <dbReference type="PROSITE-ProRule" id="PRU00723"/>
    </source>
</evidence>
<keyword evidence="10" id="KW-1185">Reference proteome</keyword>
<dbReference type="InterPro" id="IPR037274">
    <property type="entry name" value="Znf_CHY_sf"/>
</dbReference>
<feature type="compositionally biased region" description="Acidic residues" evidence="6">
    <location>
        <begin position="493"/>
        <end position="512"/>
    </location>
</feature>
<feature type="domain" description="CHY-type" evidence="8">
    <location>
        <begin position="697"/>
        <end position="764"/>
    </location>
</feature>
<feature type="region of interest" description="Disordered" evidence="6">
    <location>
        <begin position="43"/>
        <end position="82"/>
    </location>
</feature>
<organism evidence="9 10">
    <name type="scientific">Polychaeton citri CBS 116435</name>
    <dbReference type="NCBI Taxonomy" id="1314669"/>
    <lineage>
        <taxon>Eukaryota</taxon>
        <taxon>Fungi</taxon>
        <taxon>Dikarya</taxon>
        <taxon>Ascomycota</taxon>
        <taxon>Pezizomycotina</taxon>
        <taxon>Dothideomycetes</taxon>
        <taxon>Dothideomycetidae</taxon>
        <taxon>Capnodiales</taxon>
        <taxon>Capnodiaceae</taxon>
        <taxon>Polychaeton</taxon>
    </lineage>
</organism>
<dbReference type="InterPro" id="IPR000571">
    <property type="entry name" value="Znf_CCCH"/>
</dbReference>
<evidence type="ECO:0000259" key="8">
    <source>
        <dbReference type="PROSITE" id="PS51266"/>
    </source>
</evidence>
<keyword evidence="1 5" id="KW-0479">Metal-binding</keyword>
<sequence>MGLRQPALTLNIATDRSEEIRKAISKGSRLCSILRAPSPPITHDMAEASDETTVPPPPPAAIPEATAGVANRRQRPKSAQPTCRFFGTKKGCRAGDSCPFAHDATSTQAPSAPPALPGHSSNASNSQQQRRNNPPLVDAAKTVQRPVPQLQREDPRAFQLGQIRRRFKPDESEDGSGTTFKFKMAPSDPDFPYEMDALMCSMDVPTGYPSSGMPTLTVTNPDIPRGFQINIEKGFDTIAATSPDATLLGLMNRLDKQLETILAGKMAETIKIVTHRNKQPAAAPTVESQPYVEEPRHDEFKQSPPRIFTEAEVKQAQERRRTDTRQLEARFGRLQSFSKSSDGSMFQLPLDSPKRSTWPTDLQLLRVFSLLVPESYPLDPPTIHLDSESQHARNVEAAFGQRAASVVNESLTQRMNYLTIHLNDMAKQNPPSKVEVLPAPQPEAGISTEAKAAEGGHATTETPQIIDEDRKHIQLIPRPPEWDIVDPAGQESDSYDDYSYDTGDETEGDDDTQPINLGGPAGPIEKGVLLSFPNLDLHGIELLELVSLGVAVKCERCKETMEIERLKNNVKGDESGLRADSCKKCASSLAVGFRADMIHSSSVRGGYLDLDGCTVVDMLPSAFVPTCSDCSSPHPAPGVISVRGESTMAICRECHRRMTFRINEVKFLQISAAAIRATNAPQRKKVKENLGISAGSNLPRRGRCQHYAKSYRWFRFSCCSKVFPCDRCHDEKTDHPNEHANRMLCGFCSREQNYRPEDCGICRATLTGKAGHGFWEGGRGTRDRAKMSRKDPRKYKRRPVTTSSKK</sequence>
<gene>
    <name evidence="9" type="ORF">K431DRAFT_120324</name>
</gene>
<evidence type="ECO:0008006" key="11">
    <source>
        <dbReference type="Google" id="ProtNLM"/>
    </source>
</evidence>
<keyword evidence="3 5" id="KW-0862">Zinc</keyword>
<reference evidence="9" key="1">
    <citation type="journal article" date="2020" name="Stud. Mycol.">
        <title>101 Dothideomycetes genomes: a test case for predicting lifestyles and emergence of pathogens.</title>
        <authorList>
            <person name="Haridas S."/>
            <person name="Albert R."/>
            <person name="Binder M."/>
            <person name="Bloem J."/>
            <person name="Labutti K."/>
            <person name="Salamov A."/>
            <person name="Andreopoulos B."/>
            <person name="Baker S."/>
            <person name="Barry K."/>
            <person name="Bills G."/>
            <person name="Bluhm B."/>
            <person name="Cannon C."/>
            <person name="Castanera R."/>
            <person name="Culley D."/>
            <person name="Daum C."/>
            <person name="Ezra D."/>
            <person name="Gonzalez J."/>
            <person name="Henrissat B."/>
            <person name="Kuo A."/>
            <person name="Liang C."/>
            <person name="Lipzen A."/>
            <person name="Lutzoni F."/>
            <person name="Magnuson J."/>
            <person name="Mondo S."/>
            <person name="Nolan M."/>
            <person name="Ohm R."/>
            <person name="Pangilinan J."/>
            <person name="Park H.-J."/>
            <person name="Ramirez L."/>
            <person name="Alfaro M."/>
            <person name="Sun H."/>
            <person name="Tritt A."/>
            <person name="Yoshinaga Y."/>
            <person name="Zwiers L.-H."/>
            <person name="Turgeon B."/>
            <person name="Goodwin S."/>
            <person name="Spatafora J."/>
            <person name="Crous P."/>
            <person name="Grigoriev I."/>
        </authorList>
    </citation>
    <scope>NUCLEOTIDE SEQUENCE</scope>
    <source>
        <strain evidence="9">CBS 116435</strain>
    </source>
</reference>
<dbReference type="AlphaFoldDB" id="A0A9P4Q497"/>
<evidence type="ECO:0000313" key="9">
    <source>
        <dbReference type="EMBL" id="KAF2719245.1"/>
    </source>
</evidence>
<dbReference type="OrthoDB" id="10253329at2759"/>
<evidence type="ECO:0000256" key="1">
    <source>
        <dbReference type="ARBA" id="ARBA00022723"/>
    </source>
</evidence>
<dbReference type="PROSITE" id="PS50103">
    <property type="entry name" value="ZF_C3H1"/>
    <property type="match status" value="1"/>
</dbReference>
<feature type="compositionally biased region" description="Low complexity" evidence="6">
    <location>
        <begin position="120"/>
        <end position="133"/>
    </location>
</feature>
<evidence type="ECO:0000313" key="10">
    <source>
        <dbReference type="Proteomes" id="UP000799441"/>
    </source>
</evidence>
<feature type="region of interest" description="Disordered" evidence="6">
    <location>
        <begin position="280"/>
        <end position="299"/>
    </location>
</feature>
<evidence type="ECO:0000256" key="2">
    <source>
        <dbReference type="ARBA" id="ARBA00022771"/>
    </source>
</evidence>
<dbReference type="GO" id="GO:0008270">
    <property type="term" value="F:zinc ion binding"/>
    <property type="evidence" value="ECO:0007669"/>
    <property type="project" value="UniProtKB-KW"/>
</dbReference>
<feature type="domain" description="C3H1-type" evidence="7">
    <location>
        <begin position="77"/>
        <end position="105"/>
    </location>
</feature>
<protein>
    <recommendedName>
        <fullName evidence="11">CHY-type domain-containing protein</fullName>
    </recommendedName>
</protein>
<proteinExistence type="predicted"/>
<dbReference type="InterPro" id="IPR008913">
    <property type="entry name" value="Znf_CHY"/>
</dbReference>
<keyword evidence="2 4" id="KW-0863">Zinc-finger</keyword>
<feature type="region of interest" description="Disordered" evidence="6">
    <location>
        <begin position="773"/>
        <end position="806"/>
    </location>
</feature>
<name>A0A9P4Q497_9PEZI</name>
<dbReference type="Pfam" id="PF05495">
    <property type="entry name" value="zf-CHY"/>
    <property type="match status" value="1"/>
</dbReference>
<feature type="compositionally biased region" description="Basic and acidic residues" evidence="6">
    <location>
        <begin position="779"/>
        <end position="790"/>
    </location>
</feature>
<feature type="compositionally biased region" description="Basic residues" evidence="6">
    <location>
        <begin position="791"/>
        <end position="806"/>
    </location>
</feature>
<dbReference type="Gene3D" id="4.10.1000.10">
    <property type="entry name" value="Zinc finger, CCCH-type"/>
    <property type="match status" value="1"/>
</dbReference>
<accession>A0A9P4Q497</accession>
<comment type="caution">
    <text evidence="9">The sequence shown here is derived from an EMBL/GenBank/DDBJ whole genome shotgun (WGS) entry which is preliminary data.</text>
</comment>
<evidence type="ECO:0000259" key="7">
    <source>
        <dbReference type="PROSITE" id="PS50103"/>
    </source>
</evidence>
<evidence type="ECO:0000256" key="4">
    <source>
        <dbReference type="PROSITE-ProRule" id="PRU00601"/>
    </source>
</evidence>
<dbReference type="EMBL" id="MU003814">
    <property type="protein sequence ID" value="KAF2719245.1"/>
    <property type="molecule type" value="Genomic_DNA"/>
</dbReference>
<dbReference type="Proteomes" id="UP000799441">
    <property type="component" value="Unassembled WGS sequence"/>
</dbReference>
<evidence type="ECO:0000256" key="6">
    <source>
        <dbReference type="SAM" id="MobiDB-lite"/>
    </source>
</evidence>
<feature type="zinc finger region" description="C3H1-type" evidence="5">
    <location>
        <begin position="77"/>
        <end position="105"/>
    </location>
</feature>
<dbReference type="SUPFAM" id="SSF161219">
    <property type="entry name" value="CHY zinc finger-like"/>
    <property type="match status" value="1"/>
</dbReference>
<dbReference type="PROSITE" id="PS51266">
    <property type="entry name" value="ZF_CHY"/>
    <property type="match status" value="1"/>
</dbReference>